<dbReference type="RefSeq" id="WP_145772544.1">
    <property type="nucleotide sequence ID" value="NZ_BAAATQ010000054.1"/>
</dbReference>
<organism evidence="1 2">
    <name type="scientific">Micromonospora olivasterospora</name>
    <dbReference type="NCBI Taxonomy" id="1880"/>
    <lineage>
        <taxon>Bacteria</taxon>
        <taxon>Bacillati</taxon>
        <taxon>Actinomycetota</taxon>
        <taxon>Actinomycetes</taxon>
        <taxon>Micromonosporales</taxon>
        <taxon>Micromonosporaceae</taxon>
        <taxon>Micromonospora</taxon>
    </lineage>
</organism>
<dbReference type="Pfam" id="PF08012">
    <property type="entry name" value="DUF1702"/>
    <property type="match status" value="1"/>
</dbReference>
<dbReference type="AlphaFoldDB" id="A0A562I3E8"/>
<dbReference type="OrthoDB" id="2530105at2"/>
<proteinExistence type="predicted"/>
<gene>
    <name evidence="1" type="ORF">JD77_00078</name>
</gene>
<name>A0A562I3E8_MICOL</name>
<keyword evidence="2" id="KW-1185">Reference proteome</keyword>
<sequence>MPATWLALRRRLLTPSPRQTDLAERGFRVKDPAARAALEGAGRGFVTGFGHAAGSATPADAERLLEAVDRPFRGFAYEGAAMAYSLMAGLGLGDHVGPFLAGRAQRHVYMAYVGAGWAMARLPRWRWRRIFPTDPLLRWLALDGYGFHQAYFHTRRYVHRQQRPAPAAWPLPELAAYADQVVDQGIGRALWFVGGADVRHVVELVGRFAPERRGDLFSGVGLAATYAGGVDPEELDALWRLAGDHRPAVAQGSAFAAKARLRAGLATEHTARATAALCAATPEEAARMTDDALRDLPGDGALPGYAVWRRRIADEFARLAKS</sequence>
<evidence type="ECO:0000313" key="2">
    <source>
        <dbReference type="Proteomes" id="UP000319825"/>
    </source>
</evidence>
<accession>A0A562I3E8</accession>
<protein>
    <submittedName>
        <fullName evidence="1">Uncharacterized protein DUF1702</fullName>
    </submittedName>
</protein>
<comment type="caution">
    <text evidence="1">The sequence shown here is derived from an EMBL/GenBank/DDBJ whole genome shotgun (WGS) entry which is preliminary data.</text>
</comment>
<reference evidence="1 2" key="1">
    <citation type="submission" date="2019-07" db="EMBL/GenBank/DDBJ databases">
        <title>R&amp;d 2014.</title>
        <authorList>
            <person name="Klenk H.-P."/>
        </authorList>
    </citation>
    <scope>NUCLEOTIDE SEQUENCE [LARGE SCALE GENOMIC DNA]</scope>
    <source>
        <strain evidence="1 2">DSM 43868</strain>
    </source>
</reference>
<evidence type="ECO:0000313" key="1">
    <source>
        <dbReference type="EMBL" id="TWH65143.1"/>
    </source>
</evidence>
<dbReference type="InterPro" id="IPR012964">
    <property type="entry name" value="DUF1702"/>
</dbReference>
<dbReference type="EMBL" id="VLKE01000001">
    <property type="protein sequence ID" value="TWH65143.1"/>
    <property type="molecule type" value="Genomic_DNA"/>
</dbReference>
<dbReference type="Proteomes" id="UP000319825">
    <property type="component" value="Unassembled WGS sequence"/>
</dbReference>